<dbReference type="SUPFAM" id="SSF51445">
    <property type="entry name" value="(Trans)glycosidases"/>
    <property type="match status" value="1"/>
</dbReference>
<comment type="caution">
    <text evidence="5">The sequence shown here is derived from an EMBL/GenBank/DDBJ whole genome shotgun (WGS) entry which is preliminary data.</text>
</comment>
<proteinExistence type="inferred from homology"/>
<dbReference type="InterPro" id="IPR017853">
    <property type="entry name" value="GH"/>
</dbReference>
<dbReference type="InterPro" id="IPR051816">
    <property type="entry name" value="Glycosyl_Hydrolase_31"/>
</dbReference>
<evidence type="ECO:0000256" key="2">
    <source>
        <dbReference type="RuleBase" id="RU361185"/>
    </source>
</evidence>
<gene>
    <name evidence="5" type="ORF">PbJCM13498_34840</name>
</gene>
<dbReference type="PANTHER" id="PTHR43863:SF2">
    <property type="entry name" value="MALTASE-GLUCOAMYLASE"/>
    <property type="match status" value="1"/>
</dbReference>
<evidence type="ECO:0008006" key="7">
    <source>
        <dbReference type="Google" id="ProtNLM"/>
    </source>
</evidence>
<evidence type="ECO:0000313" key="6">
    <source>
        <dbReference type="Proteomes" id="UP000391834"/>
    </source>
</evidence>
<dbReference type="AlphaFoldDB" id="A0A5M4B407"/>
<dbReference type="SUPFAM" id="SSF51011">
    <property type="entry name" value="Glycosyl hydrolase domain"/>
    <property type="match status" value="1"/>
</dbReference>
<evidence type="ECO:0000259" key="4">
    <source>
        <dbReference type="Pfam" id="PF21365"/>
    </source>
</evidence>
<dbReference type="OrthoDB" id="176168at2"/>
<feature type="domain" description="Glycoside hydrolase family 31 TIM barrel" evidence="3">
    <location>
        <begin position="232"/>
        <end position="534"/>
    </location>
</feature>
<organism evidence="5 6">
    <name type="scientific">Prolixibacter bellariivorans</name>
    <dbReference type="NCBI Taxonomy" id="314319"/>
    <lineage>
        <taxon>Bacteria</taxon>
        <taxon>Pseudomonadati</taxon>
        <taxon>Bacteroidota</taxon>
        <taxon>Bacteroidia</taxon>
        <taxon>Marinilabiliales</taxon>
        <taxon>Prolixibacteraceae</taxon>
        <taxon>Prolixibacter</taxon>
    </lineage>
</organism>
<evidence type="ECO:0000256" key="1">
    <source>
        <dbReference type="ARBA" id="ARBA00007806"/>
    </source>
</evidence>
<dbReference type="PANTHER" id="PTHR43863">
    <property type="entry name" value="HYDROLASE, PUTATIVE (AFU_ORTHOLOGUE AFUA_1G03140)-RELATED"/>
    <property type="match status" value="1"/>
</dbReference>
<comment type="similarity">
    <text evidence="1 2">Belongs to the glycosyl hydrolase 31 family.</text>
</comment>
<evidence type="ECO:0000313" key="5">
    <source>
        <dbReference type="EMBL" id="GET34621.1"/>
    </source>
</evidence>
<keyword evidence="6" id="KW-1185">Reference proteome</keyword>
<dbReference type="Pfam" id="PF21365">
    <property type="entry name" value="Glyco_hydro_31_3rd"/>
    <property type="match status" value="1"/>
</dbReference>
<evidence type="ECO:0000259" key="3">
    <source>
        <dbReference type="Pfam" id="PF01055"/>
    </source>
</evidence>
<dbReference type="Proteomes" id="UP000391834">
    <property type="component" value="Unassembled WGS sequence"/>
</dbReference>
<accession>A0A5M4B407</accession>
<dbReference type="InterPro" id="IPR000322">
    <property type="entry name" value="Glyco_hydro_31_TIM"/>
</dbReference>
<reference evidence="5 6" key="1">
    <citation type="submission" date="2019-10" db="EMBL/GenBank/DDBJ databases">
        <title>Prolixibacter strains distinguished by the presence of nitrate reductase genes were adept at nitrate-dependent anaerobic corrosion of metallic iron and carbon steel.</title>
        <authorList>
            <person name="Iino T."/>
            <person name="Shono N."/>
            <person name="Ito K."/>
            <person name="Nakamura R."/>
            <person name="Sueoka K."/>
            <person name="Harayama S."/>
            <person name="Ohkuma M."/>
        </authorList>
    </citation>
    <scope>NUCLEOTIDE SEQUENCE [LARGE SCALE GENOMIC DNA]</scope>
    <source>
        <strain evidence="5 6">JCM 13498</strain>
    </source>
</reference>
<dbReference type="RefSeq" id="WP_025866074.1">
    <property type="nucleotide sequence ID" value="NZ_BLAX01000001.1"/>
</dbReference>
<feature type="domain" description="Glycosyl hydrolase family 31 C-terminal" evidence="4">
    <location>
        <begin position="543"/>
        <end position="625"/>
    </location>
</feature>
<dbReference type="GO" id="GO:0005975">
    <property type="term" value="P:carbohydrate metabolic process"/>
    <property type="evidence" value="ECO:0007669"/>
    <property type="project" value="InterPro"/>
</dbReference>
<keyword evidence="2" id="KW-0378">Hydrolase</keyword>
<dbReference type="InterPro" id="IPR013780">
    <property type="entry name" value="Glyco_hydro_b"/>
</dbReference>
<keyword evidence="2" id="KW-0326">Glycosidase</keyword>
<name>A0A5M4B407_9BACT</name>
<dbReference type="InterPro" id="IPR048395">
    <property type="entry name" value="Glyco_hydro_31_C"/>
</dbReference>
<dbReference type="Pfam" id="PF01055">
    <property type="entry name" value="Glyco_hydro_31_2nd"/>
    <property type="match status" value="1"/>
</dbReference>
<dbReference type="Gene3D" id="3.20.20.80">
    <property type="entry name" value="Glycosidases"/>
    <property type="match status" value="1"/>
</dbReference>
<protein>
    <recommendedName>
        <fullName evidence="7">Alpha-glucosidase</fullName>
    </recommendedName>
</protein>
<dbReference type="GO" id="GO:0004553">
    <property type="term" value="F:hydrolase activity, hydrolyzing O-glycosyl compounds"/>
    <property type="evidence" value="ECO:0007669"/>
    <property type="project" value="InterPro"/>
</dbReference>
<dbReference type="EMBL" id="BLAX01000001">
    <property type="protein sequence ID" value="GET34621.1"/>
    <property type="molecule type" value="Genomic_DNA"/>
</dbReference>
<dbReference type="Gene3D" id="2.60.40.1180">
    <property type="entry name" value="Golgi alpha-mannosidase II"/>
    <property type="match status" value="1"/>
</dbReference>
<sequence length="737" mass="84543">MQNISKFYFIIVPFLLFHTGIYASDISLQLSNSNKGFSLYRSGKKLVEVENIQFDFRNADSVKVISKTGQQIALLTYYPWINPRGTEETVQKQDTLWINIETDFIHVFAAPKWARQVQIVLKDLGGNYYGLLETLYPDNKKSPNLRRATIDVEIQPESYRYHENCASVHSAFFFNSLGYASFFDSFSSGQYRLAQEGKTILMHNTGKLNWYIFTGNYKTIYNDYYSIIGTPKYVPDWFCGPVIWRDENTGSKQILDDAKQFTDLHIPITAMFVDRPYSDGANGWSKMDFSDHYSHPEKWISELNNKYGVELMTWIASATFGDTDFPGLLAGKMCYIDLTNKDAIAEFHRRLENNQYKYGVKGHKLDRADETFPLPEDWADKTDDYSKRNKYPYLYARVTDSLLNQAWGRDNASFARAAYQRSQPYLTAVWGGDVRANWDGLASNIANAMRCSFMGFPDWGTDVGGYLGEGYISPELYTRWLQFGSWTGFYEIKLDGSGGRGRERTPWQYDEAFQKRYAQILTERMKLIPYIYSMLNNSAETGPLMKPMAMVYPEDKRFTNTWDQYIFGDAFLVAPLYSAQNSRKVILPEGNWYDFYSHKKYTGGQTIEVTKSMEEFPVFMKAGSIHAEGQIIAGNSKNWQKTKNYVDLYVVAGGSCSFDLLDPASNTKTYIRVIKSGDKNYEVRIPANALIQNLYVISSDKLSRVTKNGKKNKFELAGTASYCIRNVSDSSLVLTFE</sequence>